<evidence type="ECO:0000256" key="1">
    <source>
        <dbReference type="SAM" id="MobiDB-lite"/>
    </source>
</evidence>
<protein>
    <submittedName>
        <fullName evidence="2">Uncharacterized protein</fullName>
    </submittedName>
</protein>
<feature type="region of interest" description="Disordered" evidence="1">
    <location>
        <begin position="120"/>
        <end position="152"/>
    </location>
</feature>
<organism evidence="2">
    <name type="scientific">Thermoleptolyngbya oregonensis NK1-22</name>
    <dbReference type="NCBI Taxonomy" id="2547457"/>
    <lineage>
        <taxon>Bacteria</taxon>
        <taxon>Bacillati</taxon>
        <taxon>Cyanobacteriota</taxon>
        <taxon>Cyanophyceae</taxon>
        <taxon>Oculatellales</taxon>
        <taxon>Oculatellaceae</taxon>
        <taxon>Thermoleptolyngbya</taxon>
    </lineage>
</organism>
<dbReference type="AlphaFoldDB" id="A0AA97BBW7"/>
<dbReference type="KEGG" id="tog:HNI00_03280"/>
<proteinExistence type="predicted"/>
<reference evidence="2" key="1">
    <citation type="submission" date="2020-05" db="EMBL/GenBank/DDBJ databases">
        <authorList>
            <person name="Zhu T."/>
            <person name="Keshari N."/>
            <person name="Lu X."/>
        </authorList>
    </citation>
    <scope>NUCLEOTIDE SEQUENCE</scope>
    <source>
        <strain evidence="2">NK1-22</strain>
    </source>
</reference>
<accession>A0AA97BBW7</accession>
<gene>
    <name evidence="2" type="ORF">HNI00_03280</name>
</gene>
<sequence>MEPLTVTALASVLIFKALEKSGEKLGEAAADQISKLINIIRSKFKEKGVEGVLAQLQENPSENNKSMFQMMLEMQTSQDETFAKNLNEVVNELKSNQQVSQTFLKGIDVVGSAEIGDVEQTATSGGSVKQEAATDMKIGGDLKIGNLKQQQG</sequence>
<dbReference type="RefSeq" id="WP_316790657.1">
    <property type="nucleotide sequence ID" value="NZ_CP053540.1"/>
</dbReference>
<name>A0AA97BBW7_9CYAN</name>
<evidence type="ECO:0000313" key="2">
    <source>
        <dbReference type="EMBL" id="WOB42294.1"/>
    </source>
</evidence>
<dbReference type="EMBL" id="CP053540">
    <property type="protein sequence ID" value="WOB42294.1"/>
    <property type="molecule type" value="Genomic_DNA"/>
</dbReference>